<dbReference type="AlphaFoldDB" id="A0A7Y9FPN4"/>
<keyword evidence="1" id="KW-0812">Transmembrane</keyword>
<dbReference type="RefSeq" id="WP_179509591.1">
    <property type="nucleotide sequence ID" value="NZ_JACCBY010000004.1"/>
</dbReference>
<protein>
    <submittedName>
        <fullName evidence="2">XapX domain-containing protein</fullName>
    </submittedName>
</protein>
<dbReference type="NCBIfam" id="TIGR03510">
    <property type="entry name" value="XapX"/>
    <property type="match status" value="1"/>
</dbReference>
<keyword evidence="1" id="KW-0472">Membrane</keyword>
<evidence type="ECO:0000313" key="3">
    <source>
        <dbReference type="Proteomes" id="UP000517753"/>
    </source>
</evidence>
<evidence type="ECO:0000313" key="2">
    <source>
        <dbReference type="EMBL" id="NYD91166.1"/>
    </source>
</evidence>
<dbReference type="EMBL" id="JACCBY010000004">
    <property type="protein sequence ID" value="NYD91166.1"/>
    <property type="molecule type" value="Genomic_DNA"/>
</dbReference>
<dbReference type="InterPro" id="IPR009872">
    <property type="entry name" value="DUF1427"/>
</dbReference>
<keyword evidence="3" id="KW-1185">Reference proteome</keyword>
<feature type="transmembrane region" description="Helical" evidence="1">
    <location>
        <begin position="29"/>
        <end position="49"/>
    </location>
</feature>
<dbReference type="Proteomes" id="UP000517753">
    <property type="component" value="Unassembled WGS sequence"/>
</dbReference>
<organism evidence="2 3">
    <name type="scientific">Sphingomonas melonis</name>
    <dbReference type="NCBI Taxonomy" id="152682"/>
    <lineage>
        <taxon>Bacteria</taxon>
        <taxon>Pseudomonadati</taxon>
        <taxon>Pseudomonadota</taxon>
        <taxon>Alphaproteobacteria</taxon>
        <taxon>Sphingomonadales</taxon>
        <taxon>Sphingomonadaceae</taxon>
        <taxon>Sphingomonas</taxon>
    </lineage>
</organism>
<accession>A0A7Y9FPN4</accession>
<evidence type="ECO:0000256" key="1">
    <source>
        <dbReference type="SAM" id="Phobius"/>
    </source>
</evidence>
<reference evidence="2 3" key="1">
    <citation type="submission" date="2020-08" db="EMBL/GenBank/DDBJ databases">
        <title>The Agave Microbiome: Exploring the role of microbial communities in plant adaptations to desert environments.</title>
        <authorList>
            <person name="Partida-Martinez L.P."/>
        </authorList>
    </citation>
    <scope>NUCLEOTIDE SEQUENCE [LARGE SCALE GENOMIC DNA]</scope>
    <source>
        <strain evidence="2 3">AS2.3</strain>
    </source>
</reference>
<gene>
    <name evidence="2" type="ORF">HD841_002973</name>
</gene>
<dbReference type="InterPro" id="IPR020017">
    <property type="entry name" value="XapX_domain"/>
</dbReference>
<proteinExistence type="predicted"/>
<dbReference type="Pfam" id="PF07235">
    <property type="entry name" value="DUF1427"/>
    <property type="match status" value="1"/>
</dbReference>
<keyword evidence="1" id="KW-1133">Transmembrane helix</keyword>
<name>A0A7Y9FPN4_9SPHN</name>
<comment type="caution">
    <text evidence="2">The sequence shown here is derived from an EMBL/GenBank/DDBJ whole genome shotgun (WGS) entry which is preliminary data.</text>
</comment>
<sequence length="80" mass="8175">MKPYLLSLGAGLLVGVIYSLLGVRSPAPPAIALVGLLGILLGEQAVPLVKRLGSAPAALAYLRGESAHHVLGKLPGDRRA</sequence>